<proteinExistence type="predicted"/>
<reference evidence="3" key="1">
    <citation type="submission" date="2021-02" db="EMBL/GenBank/DDBJ databases">
        <authorList>
            <person name="Nowell W R."/>
        </authorList>
    </citation>
    <scope>NUCLEOTIDE SEQUENCE</scope>
</reference>
<comment type="caution">
    <text evidence="3">The sequence shown here is derived from an EMBL/GenBank/DDBJ whole genome shotgun (WGS) entry which is preliminary data.</text>
</comment>
<dbReference type="Proteomes" id="UP000681720">
    <property type="component" value="Unassembled WGS sequence"/>
</dbReference>
<evidence type="ECO:0000313" key="1">
    <source>
        <dbReference type="EMBL" id="CAF4463617.1"/>
    </source>
</evidence>
<dbReference type="AlphaFoldDB" id="A0A8S3ACZ4"/>
<accession>A0A8S3ACZ4</accession>
<gene>
    <name evidence="1" type="ORF">BYL167_LOCUS34320</name>
    <name evidence="2" type="ORF">BYL167_LOCUS42149</name>
    <name evidence="3" type="ORF">GIL414_LOCUS41955</name>
    <name evidence="4" type="ORF">GIL414_LOCUS48511</name>
</gene>
<dbReference type="Proteomes" id="UP000681967">
    <property type="component" value="Unassembled WGS sequence"/>
</dbReference>
<sequence>MDILSKDDPSAMPSAFKAEIIKTKRDHRDVMKFDNSVVTRKMKGRTGWPQAVWQSELNR</sequence>
<organism evidence="3 5">
    <name type="scientific">Rotaria magnacalcarata</name>
    <dbReference type="NCBI Taxonomy" id="392030"/>
    <lineage>
        <taxon>Eukaryota</taxon>
        <taxon>Metazoa</taxon>
        <taxon>Spiralia</taxon>
        <taxon>Gnathifera</taxon>
        <taxon>Rotifera</taxon>
        <taxon>Eurotatoria</taxon>
        <taxon>Bdelloidea</taxon>
        <taxon>Philodinida</taxon>
        <taxon>Philodinidae</taxon>
        <taxon>Rotaria</taxon>
    </lineage>
</organism>
<evidence type="ECO:0000313" key="3">
    <source>
        <dbReference type="EMBL" id="CAF4672629.1"/>
    </source>
</evidence>
<dbReference type="EMBL" id="CAJOBH010069184">
    <property type="protein sequence ID" value="CAF4463617.1"/>
    <property type="molecule type" value="Genomic_DNA"/>
</dbReference>
<dbReference type="EMBL" id="CAJOBJ010120249">
    <property type="protein sequence ID" value="CAF4672629.1"/>
    <property type="molecule type" value="Genomic_DNA"/>
</dbReference>
<evidence type="ECO:0000313" key="4">
    <source>
        <dbReference type="EMBL" id="CAF4832125.1"/>
    </source>
</evidence>
<dbReference type="EMBL" id="CAJOBJ010157437">
    <property type="protein sequence ID" value="CAF4832125.1"/>
    <property type="molecule type" value="Genomic_DNA"/>
</dbReference>
<name>A0A8S3ACZ4_9BILA</name>
<dbReference type="EMBL" id="CAJOBH010108756">
    <property type="protein sequence ID" value="CAF4650518.1"/>
    <property type="molecule type" value="Genomic_DNA"/>
</dbReference>
<evidence type="ECO:0000313" key="2">
    <source>
        <dbReference type="EMBL" id="CAF4650518.1"/>
    </source>
</evidence>
<evidence type="ECO:0000313" key="5">
    <source>
        <dbReference type="Proteomes" id="UP000681720"/>
    </source>
</evidence>
<protein>
    <submittedName>
        <fullName evidence="3">Uncharacterized protein</fullName>
    </submittedName>
</protein>
<feature type="non-terminal residue" evidence="3">
    <location>
        <position position="59"/>
    </location>
</feature>